<comment type="caution">
    <text evidence="2">The sequence shown here is derived from an EMBL/GenBank/DDBJ whole genome shotgun (WGS) entry which is preliminary data.</text>
</comment>
<dbReference type="Proteomes" id="UP000315496">
    <property type="component" value="Chromosome 1"/>
</dbReference>
<proteinExistence type="predicted"/>
<accession>A0A4Z1SYZ9</accession>
<evidence type="ECO:0000313" key="3">
    <source>
        <dbReference type="Proteomes" id="UP000315496"/>
    </source>
</evidence>
<evidence type="ECO:0000313" key="2">
    <source>
        <dbReference type="EMBL" id="TNJ29985.1"/>
    </source>
</evidence>
<feature type="compositionally biased region" description="Polar residues" evidence="1">
    <location>
        <begin position="413"/>
        <end position="427"/>
    </location>
</feature>
<keyword evidence="3" id="KW-1185">Reference proteome</keyword>
<dbReference type="VEuPathDB" id="GiardiaDB:GMRT_13565"/>
<sequence>MEPDPQDIFVPHELLEGFTVAKRSIDEEKKTTTSQTSVPIVLCDKPEDSLIPLDTHELESLINVPINRLNAYTSTRIDDSLCPFQAYMDSCLMNHQGTNDPDGHSHPQLPTLAEDPREMMLFFINQLRNGVSTYSIQRWLETGYISRAALSDMLVTYDALLQPLPEHERLILRFCHEYVKTGNIRPELFEQARRAYMDSQHADKMARLRQNLGNKDCIDEYWTSDSNKDSFYRTEAMYNKFVAQKLIDYAFGGWSNAFLGGLTLSSIGGSMYTYHKPFFNNSLAIFNVTRGEKNHILRQPPTGDVIFSYDSGANPQASEASPTLTDDHLYTYTGRFFVAEHVEPFSLAASLPGMAYRLALYHKNELSPSEAQEIIRKKFYFSAPFYGRMVAAQEDVSANEPSSTDPEPVFSEATMTRSSVQRTQQMDASVRHNTISEEERYSYLFPPIVRKQVKQIRQVPDLHIATEMLFSSTDPVIDVAPHIEGQQGTAICCFYGQRNRFLLVKDRRHLVTQDLNPRLRMKTSTGDAKTTSSIELIRSNWVFRELPTVALFGQMIPSPAFQMDTENIEGRSQTKQVKTEEQAEPPIKVDELSTEQSTGNKRAGRRKPDSRNPNDNIRPILGPPALRGYAKRRIDHFLFQIFMNPEVAEYACRRENIDRRYSDINNGLAKATLFRETISARMNGQGGRNQALGRRGGVMTERTVCGSDILQIVAFENFLATGAFVNHFFDVCRADYYMAKLALTDEKAAMFLVDRFLGWSYLSTCYLTNTKLAQLHAMRERADYKSFTFIDQNAQKSFGAQDLVFGCFEKRLSNLASDRVDEPILTNLLKGSQMHLFPFALDQLEGRIDLLNGIYSVMTDPGAKSYVMYPHERLRLSNESYLGLFTRMFENHSTQANSLRGEGAQTSKREADTKRSEELNAALESLKSLEKATEVVNIEGHNCNCTFVPKNHDKRNGACDNMYTDLENFGLCSKEIHLYLEMLSDPRSAEISEKDFIVVYQNRESPFLRNQEQSAIVQKEPLPTILRNLFITHLNPKKVVSRLRKEKSDRGTINVREYFDTVGAIVREENFRRLLSADQRRILRNNVQGIMEDKRDERDASLIDKAMNAFVFITGETTRRVNESEHTAMLYRQCPFLTKKALQRGGRQAENVIERYTQGIRESETVKNAMAGAFHNPCTERFACFGSLYFDLSLIHQYASGQEREGHLSNEKAEISDIFPYTIIGETGLPMENSPMDADIKASATRDYWSADEVKNFVKVAKLIHPLSDQCRSSAIRVFTMSSLPALQQNCMVLDTGGLNTIFRNLDKRDTPVTQTRRSQVNQSKGATDQHGLVQLERIHIKNRTIKDQLDNYWRSRKRIIGITYLFNKLGIPVGSLHWPSHEGLPFNAVQYDTQYYTTIPEAKIVYCPSIIPDMSIISDYTCGNMNLHLAREIHKHHQRGRLLFTAKAGQEMFAERYASTMGPFNALPEPSLYPRDTKTITGRVYNVLRAYPGWTLDRLGYGVREPWIITIPRDAVGTTTRGHFIKLLQCTVPAADVAQNFFSPTESSMRFTELVDEIHNRLRDFRAEVPEDPRRRILQDPIGEIGWRPHQDASYLDVIFETREQLLNPGPWCLQTFPSTSILLSDDALEVIKQVRESRSSAQELLRDFVGSFFSRSNGSGSHSEVNDWITKYFGPTYMKDPKFIDGYKRCIAKPVFLESVLEQINRRRVKSLLSLFLYVVESIYQLVCNTVQYNVPEDKIPPNNASEETLQSQLRSSMEGQPFYEIGRCIIHLITSLRKFFDRWASHYAVLHAAEIQKQVASLQGVPRLTDRQLRALFLEVYTQIEERYLRNYKRRIMDDVVAMGYRQRNKLL</sequence>
<gene>
    <name evidence="2" type="ORF">GMRT_13565</name>
</gene>
<feature type="region of interest" description="Disordered" evidence="1">
    <location>
        <begin position="396"/>
        <end position="427"/>
    </location>
</feature>
<organism evidence="2 3">
    <name type="scientific">Giardia muris</name>
    <dbReference type="NCBI Taxonomy" id="5742"/>
    <lineage>
        <taxon>Eukaryota</taxon>
        <taxon>Metamonada</taxon>
        <taxon>Diplomonadida</taxon>
        <taxon>Hexamitidae</taxon>
        <taxon>Giardiinae</taxon>
        <taxon>Giardia</taxon>
    </lineage>
</organism>
<feature type="region of interest" description="Disordered" evidence="1">
    <location>
        <begin position="896"/>
        <end position="915"/>
    </location>
</feature>
<dbReference type="EMBL" id="VDLU01000001">
    <property type="protein sequence ID" value="TNJ29985.1"/>
    <property type="molecule type" value="Genomic_DNA"/>
</dbReference>
<protein>
    <submittedName>
        <fullName evidence="2">Uncharacterized protein</fullName>
    </submittedName>
</protein>
<feature type="compositionally biased region" description="Basic and acidic residues" evidence="1">
    <location>
        <begin position="577"/>
        <end position="591"/>
    </location>
</feature>
<feature type="region of interest" description="Disordered" evidence="1">
    <location>
        <begin position="568"/>
        <end position="622"/>
    </location>
</feature>
<reference evidence="2 3" key="1">
    <citation type="submission" date="2019-05" db="EMBL/GenBank/DDBJ databases">
        <title>The compact genome of Giardia muris reveals important steps in the evolution of intestinal protozoan parasites.</title>
        <authorList>
            <person name="Xu F."/>
            <person name="Jimenez-Gonzalez A."/>
            <person name="Einarsson E."/>
            <person name="Astvaldsson A."/>
            <person name="Peirasmaki D."/>
            <person name="Eckmann L."/>
            <person name="Andersson J.O."/>
            <person name="Svard S.G."/>
            <person name="Jerlstrom-Hultqvist J."/>
        </authorList>
    </citation>
    <scope>NUCLEOTIDE SEQUENCE [LARGE SCALE GENOMIC DNA]</scope>
    <source>
        <strain evidence="2 3">Roberts-Thomson</strain>
    </source>
</reference>
<name>A0A4Z1SYZ9_GIAMU</name>
<dbReference type="OrthoDB" id="10251499at2759"/>
<evidence type="ECO:0000256" key="1">
    <source>
        <dbReference type="SAM" id="MobiDB-lite"/>
    </source>
</evidence>